<comment type="caution">
    <text evidence="9">The sequence shown here is derived from an EMBL/GenBank/DDBJ whole genome shotgun (WGS) entry which is preliminary data.</text>
</comment>
<protein>
    <recommendedName>
        <fullName evidence="3">ornithine aminotransferase</fullName>
        <ecNumber evidence="3">2.6.1.13</ecNumber>
    </recommendedName>
    <alternativeName>
        <fullName evidence="7">Ornithine--oxo-acid aminotransferase</fullName>
    </alternativeName>
</protein>
<dbReference type="InterPro" id="IPR050103">
    <property type="entry name" value="Class-III_PLP-dep_AT"/>
</dbReference>
<comment type="cofactor">
    <cofactor evidence="1">
        <name>pyridoxal 5'-phosphate</name>
        <dbReference type="ChEBI" id="CHEBI:597326"/>
    </cofactor>
</comment>
<dbReference type="GO" id="GO:0010121">
    <property type="term" value="P:L-arginine catabolic process to proline via ornithine"/>
    <property type="evidence" value="ECO:0007669"/>
    <property type="project" value="TreeGrafter"/>
</dbReference>
<keyword evidence="5" id="KW-0808">Transferase</keyword>
<dbReference type="FunFam" id="3.40.640.10:FF:000011">
    <property type="entry name" value="Ornithine aminotransferase"/>
    <property type="match status" value="1"/>
</dbReference>
<dbReference type="Gene3D" id="3.40.640.10">
    <property type="entry name" value="Type I PLP-dependent aspartate aminotransferase-like (Major domain)"/>
    <property type="match status" value="1"/>
</dbReference>
<dbReference type="EMBL" id="BMIB01000002">
    <property type="protein sequence ID" value="GGH68425.1"/>
    <property type="molecule type" value="Genomic_DNA"/>
</dbReference>
<comment type="similarity">
    <text evidence="8">Belongs to the class-III pyridoxal-phosphate-dependent aminotransferase family.</text>
</comment>
<keyword evidence="6 8" id="KW-0663">Pyridoxal phosphate</keyword>
<evidence type="ECO:0000313" key="9">
    <source>
        <dbReference type="EMBL" id="GGH68425.1"/>
    </source>
</evidence>
<gene>
    <name evidence="9" type="primary">rocD</name>
    <name evidence="9" type="ORF">GCM10011379_24710</name>
</gene>
<name>A0A917IXS3_9BACT</name>
<keyword evidence="10" id="KW-1185">Reference proteome</keyword>
<dbReference type="GO" id="GO:0030170">
    <property type="term" value="F:pyridoxal phosphate binding"/>
    <property type="evidence" value="ECO:0007669"/>
    <property type="project" value="InterPro"/>
</dbReference>
<comment type="pathway">
    <text evidence="2">Amino-acid biosynthesis; L-proline biosynthesis; L-glutamate 5-semialdehyde from L-ornithine: step 1/1.</text>
</comment>
<dbReference type="InterPro" id="IPR015424">
    <property type="entry name" value="PyrdxlP-dep_Trfase"/>
</dbReference>
<keyword evidence="4" id="KW-0032">Aminotransferase</keyword>
<dbReference type="NCBIfam" id="TIGR01885">
    <property type="entry name" value="Orn_aminotrans"/>
    <property type="match status" value="1"/>
</dbReference>
<dbReference type="GO" id="GO:0005737">
    <property type="term" value="C:cytoplasm"/>
    <property type="evidence" value="ECO:0007669"/>
    <property type="project" value="TreeGrafter"/>
</dbReference>
<dbReference type="InterPro" id="IPR010164">
    <property type="entry name" value="Orn_aminotrans"/>
</dbReference>
<organism evidence="9 10">
    <name type="scientific">Filimonas zeae</name>
    <dbReference type="NCBI Taxonomy" id="1737353"/>
    <lineage>
        <taxon>Bacteria</taxon>
        <taxon>Pseudomonadati</taxon>
        <taxon>Bacteroidota</taxon>
        <taxon>Chitinophagia</taxon>
        <taxon>Chitinophagales</taxon>
        <taxon>Chitinophagaceae</taxon>
        <taxon>Filimonas</taxon>
    </lineage>
</organism>
<proteinExistence type="inferred from homology"/>
<evidence type="ECO:0000256" key="4">
    <source>
        <dbReference type="ARBA" id="ARBA00022576"/>
    </source>
</evidence>
<dbReference type="InterPro" id="IPR015421">
    <property type="entry name" value="PyrdxlP-dep_Trfase_major"/>
</dbReference>
<evidence type="ECO:0000256" key="6">
    <source>
        <dbReference type="ARBA" id="ARBA00022898"/>
    </source>
</evidence>
<evidence type="ECO:0000256" key="2">
    <source>
        <dbReference type="ARBA" id="ARBA00004998"/>
    </source>
</evidence>
<dbReference type="PROSITE" id="PS00600">
    <property type="entry name" value="AA_TRANSFER_CLASS_3"/>
    <property type="match status" value="1"/>
</dbReference>
<evidence type="ECO:0000256" key="3">
    <source>
        <dbReference type="ARBA" id="ARBA00012924"/>
    </source>
</evidence>
<dbReference type="FunFam" id="3.90.1150.10:FF:000152">
    <property type="entry name" value="Ornithine aminotransferase"/>
    <property type="match status" value="2"/>
</dbReference>
<dbReference type="InterPro" id="IPR015422">
    <property type="entry name" value="PyrdxlP-dep_Trfase_small"/>
</dbReference>
<accession>A0A917IXS3</accession>
<evidence type="ECO:0000256" key="8">
    <source>
        <dbReference type="RuleBase" id="RU003560"/>
    </source>
</evidence>
<dbReference type="EC" id="2.6.1.13" evidence="3"/>
<dbReference type="InterPro" id="IPR005814">
    <property type="entry name" value="Aminotrans_3"/>
</dbReference>
<dbReference type="GO" id="GO:0042802">
    <property type="term" value="F:identical protein binding"/>
    <property type="evidence" value="ECO:0007669"/>
    <property type="project" value="TreeGrafter"/>
</dbReference>
<reference evidence="9" key="2">
    <citation type="submission" date="2020-09" db="EMBL/GenBank/DDBJ databases">
        <authorList>
            <person name="Sun Q."/>
            <person name="Zhou Y."/>
        </authorList>
    </citation>
    <scope>NUCLEOTIDE SEQUENCE</scope>
    <source>
        <strain evidence="9">CGMCC 1.15290</strain>
    </source>
</reference>
<dbReference type="CDD" id="cd00610">
    <property type="entry name" value="OAT_like"/>
    <property type="match status" value="1"/>
</dbReference>
<dbReference type="Proteomes" id="UP000627292">
    <property type="component" value="Unassembled WGS sequence"/>
</dbReference>
<evidence type="ECO:0000256" key="5">
    <source>
        <dbReference type="ARBA" id="ARBA00022679"/>
    </source>
</evidence>
<sequence length="404" mass="44298">MAGQSAHYLRLEEQYGAHNYHPLPVVLEKGEGVFVWDVEGKQYFDFLSGYSAVNQGHCHPRIIQALIQQAQKLTLTSRAFHSNLLGEYAEFITRYFGYDKVLPMNTGVEGGETAVKLARRWAYDKKGVPENQAKVIFARGNFWGRTMAAISSSTDPSSYKGFGPYMPGFELVPYNNIPELEKALQDKNVAAFMVEPIQGEAGVVVPDAGYLTRVRELCTQYNVLFIADEIQTGLARTGKMLACDHENVRPDMLILGKALSGGTMPVSAVLADDEVMLNIKPGEHGSTYGGNPLACAVAMEALKVLKEEKLAENAAAMGELFRSRLEALQSPHIQLVRGKGLLNAAVIAHPDAEAAWTLCLELKDLGLLAKPTHGDKIRFAPPLVINEEQINDSISIISNALQRL</sequence>
<dbReference type="PANTHER" id="PTHR11986">
    <property type="entry name" value="AMINOTRANSFERASE CLASS III"/>
    <property type="match status" value="1"/>
</dbReference>
<dbReference type="GO" id="GO:0019544">
    <property type="term" value="P:L-arginine catabolic process to L-glutamate"/>
    <property type="evidence" value="ECO:0007669"/>
    <property type="project" value="TreeGrafter"/>
</dbReference>
<dbReference type="SUPFAM" id="SSF53383">
    <property type="entry name" value="PLP-dependent transferases"/>
    <property type="match status" value="1"/>
</dbReference>
<dbReference type="Pfam" id="PF00202">
    <property type="entry name" value="Aminotran_3"/>
    <property type="match status" value="1"/>
</dbReference>
<dbReference type="GO" id="GO:0004587">
    <property type="term" value="F:ornithine aminotransferase activity"/>
    <property type="evidence" value="ECO:0007669"/>
    <property type="project" value="UniProtKB-EC"/>
</dbReference>
<reference evidence="9" key="1">
    <citation type="journal article" date="2014" name="Int. J. Syst. Evol. Microbiol.">
        <title>Complete genome sequence of Corynebacterium casei LMG S-19264T (=DSM 44701T), isolated from a smear-ripened cheese.</title>
        <authorList>
            <consortium name="US DOE Joint Genome Institute (JGI-PGF)"/>
            <person name="Walter F."/>
            <person name="Albersmeier A."/>
            <person name="Kalinowski J."/>
            <person name="Ruckert C."/>
        </authorList>
    </citation>
    <scope>NUCLEOTIDE SEQUENCE</scope>
    <source>
        <strain evidence="9">CGMCC 1.15290</strain>
    </source>
</reference>
<evidence type="ECO:0000256" key="7">
    <source>
        <dbReference type="ARBA" id="ARBA00030587"/>
    </source>
</evidence>
<dbReference type="InterPro" id="IPR049704">
    <property type="entry name" value="Aminotrans_3_PPA_site"/>
</dbReference>
<dbReference type="PANTHER" id="PTHR11986:SF18">
    <property type="entry name" value="ORNITHINE AMINOTRANSFERASE, MITOCHONDRIAL"/>
    <property type="match status" value="1"/>
</dbReference>
<dbReference type="PIRSF" id="PIRSF000521">
    <property type="entry name" value="Transaminase_4ab_Lys_Orn"/>
    <property type="match status" value="1"/>
</dbReference>
<evidence type="ECO:0000313" key="10">
    <source>
        <dbReference type="Proteomes" id="UP000627292"/>
    </source>
</evidence>
<dbReference type="AlphaFoldDB" id="A0A917IXS3"/>
<dbReference type="Gene3D" id="3.90.1150.10">
    <property type="entry name" value="Aspartate Aminotransferase, domain 1"/>
    <property type="match status" value="1"/>
</dbReference>
<evidence type="ECO:0000256" key="1">
    <source>
        <dbReference type="ARBA" id="ARBA00001933"/>
    </source>
</evidence>